<evidence type="ECO:0000313" key="2">
    <source>
        <dbReference type="Proteomes" id="UP000245626"/>
    </source>
</evidence>
<proteinExistence type="predicted"/>
<accession>A0ACD0P6I3</accession>
<organism evidence="1 2">
    <name type="scientific">Violaceomyces palustris</name>
    <dbReference type="NCBI Taxonomy" id="1673888"/>
    <lineage>
        <taxon>Eukaryota</taxon>
        <taxon>Fungi</taxon>
        <taxon>Dikarya</taxon>
        <taxon>Basidiomycota</taxon>
        <taxon>Ustilaginomycotina</taxon>
        <taxon>Ustilaginomycetes</taxon>
        <taxon>Violaceomycetales</taxon>
        <taxon>Violaceomycetaceae</taxon>
        <taxon>Violaceomyces</taxon>
    </lineage>
</organism>
<dbReference type="EMBL" id="KZ819713">
    <property type="protein sequence ID" value="PWN53688.1"/>
    <property type="molecule type" value="Genomic_DNA"/>
</dbReference>
<keyword evidence="2" id="KW-1185">Reference proteome</keyword>
<protein>
    <submittedName>
        <fullName evidence="1">Uncharacterized protein</fullName>
    </submittedName>
</protein>
<evidence type="ECO:0000313" key="1">
    <source>
        <dbReference type="EMBL" id="PWN53688.1"/>
    </source>
</evidence>
<sequence>MDRLTLRTVTSNCVLSLTLRKYFKYVIFVEATFFPSEFESTDSAYPDQMKKEVVPRRNFPPFSTLFLMAFRIRMSFPPPRSLTNLSSSASSSAPSRCWEDGGQRAKIFREGKWSKARQIAELESWNPTMYKQGKKGPRGGGCRKRERAEERRGFSRQRYRMKGCESHGKRVHCERPLGTPSSFFPLPLYFRLHIDESNWTVERLAIGKIGHRVIPRIHKEKAGYSRQSISPPVACFFFFFSSCSMDSCECKLVV</sequence>
<dbReference type="Proteomes" id="UP000245626">
    <property type="component" value="Unassembled WGS sequence"/>
</dbReference>
<name>A0ACD0P6I3_9BASI</name>
<reference evidence="1 2" key="1">
    <citation type="journal article" date="2018" name="Mol. Biol. Evol.">
        <title>Broad Genomic Sampling Reveals a Smut Pathogenic Ancestry of the Fungal Clade Ustilaginomycotina.</title>
        <authorList>
            <person name="Kijpornyongpan T."/>
            <person name="Mondo S.J."/>
            <person name="Barry K."/>
            <person name="Sandor L."/>
            <person name="Lee J."/>
            <person name="Lipzen A."/>
            <person name="Pangilinan J."/>
            <person name="LaButti K."/>
            <person name="Hainaut M."/>
            <person name="Henrissat B."/>
            <person name="Grigoriev I.V."/>
            <person name="Spatafora J.W."/>
            <person name="Aime M.C."/>
        </authorList>
    </citation>
    <scope>NUCLEOTIDE SEQUENCE [LARGE SCALE GENOMIC DNA]</scope>
    <source>
        <strain evidence="1 2">SA 807</strain>
    </source>
</reference>
<gene>
    <name evidence="1" type="ORF">IE53DRAFT_121271</name>
</gene>